<proteinExistence type="predicted"/>
<reference evidence="1 2" key="1">
    <citation type="submission" date="2018-07" db="EMBL/GenBank/DDBJ databases">
        <title>Genome sequences of Haloplanus salinus JCM 18368T.</title>
        <authorList>
            <person name="Kim Y.B."/>
            <person name="Roh S.W."/>
        </authorList>
    </citation>
    <scope>NUCLEOTIDE SEQUENCE [LARGE SCALE GENOMIC DNA]</scope>
    <source>
        <strain evidence="1 2">JCM 18368</strain>
    </source>
</reference>
<protein>
    <submittedName>
        <fullName evidence="1">Glycosyltransferase</fullName>
    </submittedName>
</protein>
<gene>
    <name evidence="1" type="ORF">DU504_12190</name>
</gene>
<keyword evidence="2" id="KW-1185">Reference proteome</keyword>
<dbReference type="AlphaFoldDB" id="A0A368NEX2"/>
<dbReference type="SUPFAM" id="SSF53756">
    <property type="entry name" value="UDP-Glycosyltransferase/glycogen phosphorylase"/>
    <property type="match status" value="1"/>
</dbReference>
<comment type="caution">
    <text evidence="1">The sequence shown here is derived from an EMBL/GenBank/DDBJ whole genome shotgun (WGS) entry which is preliminary data.</text>
</comment>
<dbReference type="PANTHER" id="PTHR12526">
    <property type="entry name" value="GLYCOSYLTRANSFERASE"/>
    <property type="match status" value="1"/>
</dbReference>
<dbReference type="Pfam" id="PF13692">
    <property type="entry name" value="Glyco_trans_1_4"/>
    <property type="match status" value="1"/>
</dbReference>
<dbReference type="Proteomes" id="UP000252189">
    <property type="component" value="Unassembled WGS sequence"/>
</dbReference>
<sequence>MGVAMPRLVTTDSDRNVVLLGDYDYDYPREKLLRRGFEGADASVIECRFSETSRFISLTKLLLLPLFLVRIARRMREIRASGVDVDALVLTKFNPLLLPAAAYYAWRLDCPLVYDLFVSLYRTAEMRDVHPTIVSGLALLERVTLRLPDYHLVGTDQFIDLYSDMYGIPKSRFVRLPPGADGDWFYPREDVEKRDTFTILYWGNFLPHHGVGTIVGAAAELRDDPYEFVFLGSGPEQERYREMCDELALPNVRFEGFVPREDQQEWIASSHVCLGVFADDPRTLASITNKVSESVASKKATLTEESPAIDAWFEHGESVYTVPPEDPVALADAIRTLDADRDLIERLEAGGYAVYDREFDVEAIAGILDEHLFGSRA</sequence>
<evidence type="ECO:0000313" key="1">
    <source>
        <dbReference type="EMBL" id="RCU47991.1"/>
    </source>
</evidence>
<dbReference type="EMBL" id="QPHM01000001">
    <property type="protein sequence ID" value="RCU47991.1"/>
    <property type="molecule type" value="Genomic_DNA"/>
</dbReference>
<name>A0A368NEX2_9EURY</name>
<keyword evidence="1" id="KW-0808">Transferase</keyword>
<dbReference type="Gene3D" id="3.40.50.2000">
    <property type="entry name" value="Glycogen Phosphorylase B"/>
    <property type="match status" value="2"/>
</dbReference>
<dbReference type="PANTHER" id="PTHR12526:SF634">
    <property type="entry name" value="BLL3361 PROTEIN"/>
    <property type="match status" value="1"/>
</dbReference>
<evidence type="ECO:0000313" key="2">
    <source>
        <dbReference type="Proteomes" id="UP000252189"/>
    </source>
</evidence>
<organism evidence="1 2">
    <name type="scientific">Haloplanus salinus</name>
    <dbReference type="NCBI Taxonomy" id="1126245"/>
    <lineage>
        <taxon>Archaea</taxon>
        <taxon>Methanobacteriati</taxon>
        <taxon>Methanobacteriota</taxon>
        <taxon>Stenosarchaea group</taxon>
        <taxon>Halobacteria</taxon>
        <taxon>Halobacteriales</taxon>
        <taxon>Haloferacaceae</taxon>
        <taxon>Haloplanus</taxon>
    </lineage>
</organism>
<dbReference type="GO" id="GO:0016740">
    <property type="term" value="F:transferase activity"/>
    <property type="evidence" value="ECO:0007669"/>
    <property type="project" value="UniProtKB-KW"/>
</dbReference>
<accession>A0A368NEX2</accession>